<keyword evidence="4" id="KW-1185">Reference proteome</keyword>
<evidence type="ECO:0000259" key="2">
    <source>
        <dbReference type="Pfam" id="PF08334"/>
    </source>
</evidence>
<dbReference type="Gene3D" id="3.30.700.10">
    <property type="entry name" value="Glycoprotein, Type 4 Pilin"/>
    <property type="match status" value="1"/>
</dbReference>
<keyword evidence="1" id="KW-0812">Transmembrane</keyword>
<keyword evidence="1" id="KW-0472">Membrane</keyword>
<dbReference type="RefSeq" id="WP_145224970.1">
    <property type="nucleotide sequence ID" value="NZ_CP036343.1"/>
</dbReference>
<evidence type="ECO:0000313" key="4">
    <source>
        <dbReference type="Proteomes" id="UP000316855"/>
    </source>
</evidence>
<feature type="domain" description="Type II secretion system protein GspG C-terminal" evidence="2">
    <location>
        <begin position="87"/>
        <end position="125"/>
    </location>
</feature>
<protein>
    <submittedName>
        <fullName evidence="3">Bacterial type II secretion system protein G</fullName>
    </submittedName>
</protein>
<dbReference type="SUPFAM" id="SSF54523">
    <property type="entry name" value="Pili subunits"/>
    <property type="match status" value="1"/>
</dbReference>
<feature type="transmembrane region" description="Helical" evidence="1">
    <location>
        <begin position="186"/>
        <end position="212"/>
    </location>
</feature>
<name>A0A517V9D8_9PLAN</name>
<dbReference type="KEGG" id="gax:Pan161_12350"/>
<feature type="transmembrane region" description="Helical" evidence="1">
    <location>
        <begin position="155"/>
        <end position="174"/>
    </location>
</feature>
<accession>A0A517V9D8</accession>
<dbReference type="Proteomes" id="UP000316855">
    <property type="component" value="Chromosome"/>
</dbReference>
<dbReference type="Pfam" id="PF08334">
    <property type="entry name" value="T2SSG"/>
    <property type="match status" value="1"/>
</dbReference>
<proteinExistence type="predicted"/>
<gene>
    <name evidence="3" type="ORF">Pan161_12350</name>
</gene>
<evidence type="ECO:0000313" key="3">
    <source>
        <dbReference type="EMBL" id="QDT89603.1"/>
    </source>
</evidence>
<reference evidence="3 4" key="1">
    <citation type="submission" date="2019-02" db="EMBL/GenBank/DDBJ databases">
        <title>Deep-cultivation of Planctomycetes and their phenomic and genomic characterization uncovers novel biology.</title>
        <authorList>
            <person name="Wiegand S."/>
            <person name="Jogler M."/>
            <person name="Boedeker C."/>
            <person name="Pinto D."/>
            <person name="Vollmers J."/>
            <person name="Rivas-Marin E."/>
            <person name="Kohn T."/>
            <person name="Peeters S.H."/>
            <person name="Heuer A."/>
            <person name="Rast P."/>
            <person name="Oberbeckmann S."/>
            <person name="Bunk B."/>
            <person name="Jeske O."/>
            <person name="Meyerdierks A."/>
            <person name="Storesund J.E."/>
            <person name="Kallscheuer N."/>
            <person name="Luecker S."/>
            <person name="Lage O.M."/>
            <person name="Pohl T."/>
            <person name="Merkel B.J."/>
            <person name="Hornburger P."/>
            <person name="Mueller R.-W."/>
            <person name="Bruemmer F."/>
            <person name="Labrenz M."/>
            <person name="Spormann A.M."/>
            <person name="Op den Camp H."/>
            <person name="Overmann J."/>
            <person name="Amann R."/>
            <person name="Jetten M.S.M."/>
            <person name="Mascher T."/>
            <person name="Medema M.H."/>
            <person name="Devos D.P."/>
            <person name="Kaster A.-K."/>
            <person name="Ovreas L."/>
            <person name="Rohde M."/>
            <person name="Galperin M.Y."/>
            <person name="Jogler C."/>
        </authorList>
    </citation>
    <scope>NUCLEOTIDE SEQUENCE [LARGE SCALE GENOMIC DNA]</scope>
    <source>
        <strain evidence="3 4">Pan161</strain>
    </source>
</reference>
<dbReference type="InterPro" id="IPR045584">
    <property type="entry name" value="Pilin-like"/>
</dbReference>
<keyword evidence="1" id="KW-1133">Transmembrane helix</keyword>
<dbReference type="EMBL" id="CP036343">
    <property type="protein sequence ID" value="QDT89603.1"/>
    <property type="molecule type" value="Genomic_DNA"/>
</dbReference>
<evidence type="ECO:0000256" key="1">
    <source>
        <dbReference type="SAM" id="Phobius"/>
    </source>
</evidence>
<dbReference type="OrthoDB" id="9795612at2"/>
<organism evidence="3 4">
    <name type="scientific">Gimesia algae</name>
    <dbReference type="NCBI Taxonomy" id="2527971"/>
    <lineage>
        <taxon>Bacteria</taxon>
        <taxon>Pseudomonadati</taxon>
        <taxon>Planctomycetota</taxon>
        <taxon>Planctomycetia</taxon>
        <taxon>Planctomycetales</taxon>
        <taxon>Planctomycetaceae</taxon>
        <taxon>Gimesia</taxon>
    </lineage>
</organism>
<dbReference type="AlphaFoldDB" id="A0A517V9D8"/>
<dbReference type="InterPro" id="IPR013545">
    <property type="entry name" value="T2SS_protein-GspG_C"/>
</dbReference>
<sequence length="216" mass="24397">MLRRLLRHLLIALLCGFAVFLILIVAAWYNLRGEWNMCRNQDQTRLYGLRSLRTQIVDYHEAHGVLPADLAEIPGAKAMLQQPGEPLLDSWGNPFQYRRQGETFELFSYGRDGQLGGIGLNADLYHDQRNRKLARPTFQQFFLTNDESEVARNSFLSAGLMAGCLVVFFTLLSLRDTSKAGDKMTAGRYIWFALVVIVISSVVGVFLLPVHIPNGH</sequence>
<feature type="transmembrane region" description="Helical" evidence="1">
    <location>
        <begin position="9"/>
        <end position="29"/>
    </location>
</feature>